<gene>
    <name evidence="8" type="ORF">FNV43_RR03977</name>
</gene>
<evidence type="ECO:0000256" key="1">
    <source>
        <dbReference type="ARBA" id="ARBA00004334"/>
    </source>
</evidence>
<accession>A0A8K0HIY2</accession>
<dbReference type="Proteomes" id="UP000796880">
    <property type="component" value="Unassembled WGS sequence"/>
</dbReference>
<name>A0A8K0HIY2_9ROSA</name>
<dbReference type="AlphaFoldDB" id="A0A8K0HIY2"/>
<dbReference type="GO" id="GO:0009654">
    <property type="term" value="C:photosystem II oxygen evolving complex"/>
    <property type="evidence" value="ECO:0007669"/>
    <property type="project" value="InterPro"/>
</dbReference>
<dbReference type="Pfam" id="PF05757">
    <property type="entry name" value="PsbQ"/>
    <property type="match status" value="1"/>
</dbReference>
<dbReference type="InterPro" id="IPR008797">
    <property type="entry name" value="PSII_PsbQ"/>
</dbReference>
<dbReference type="SUPFAM" id="SSF101112">
    <property type="entry name" value="Oxygen-evolving enhancer protein 3"/>
    <property type="match status" value="1"/>
</dbReference>
<keyword evidence="3" id="KW-0934">Plastid</keyword>
<dbReference type="Gene3D" id="1.20.120.290">
    <property type="entry name" value="Oxygen-evolving enhancer protein 3 (PsbQ), four-helix up-down bundle"/>
    <property type="match status" value="1"/>
</dbReference>
<evidence type="ECO:0000256" key="6">
    <source>
        <dbReference type="ARBA" id="ARBA00023136"/>
    </source>
</evidence>
<keyword evidence="4" id="KW-0809">Transit peptide</keyword>
<evidence type="ECO:0000313" key="8">
    <source>
        <dbReference type="EMBL" id="KAF3453537.1"/>
    </source>
</evidence>
<dbReference type="GO" id="GO:0009535">
    <property type="term" value="C:chloroplast thylakoid membrane"/>
    <property type="evidence" value="ECO:0007669"/>
    <property type="project" value="UniProtKB-SubCell"/>
</dbReference>
<dbReference type="GO" id="GO:0019898">
    <property type="term" value="C:extrinsic component of membrane"/>
    <property type="evidence" value="ECO:0007669"/>
    <property type="project" value="InterPro"/>
</dbReference>
<evidence type="ECO:0000256" key="5">
    <source>
        <dbReference type="ARBA" id="ARBA00023078"/>
    </source>
</evidence>
<comment type="subcellular location">
    <subcellularLocation>
        <location evidence="1">Plastid</location>
        <location evidence="1">Chloroplast thylakoid membrane</location>
    </subcellularLocation>
</comment>
<comment type="caution">
    <text evidence="8">The sequence shown here is derived from an EMBL/GenBank/DDBJ whole genome shotgun (WGS) entry which is preliminary data.</text>
</comment>
<dbReference type="InterPro" id="IPR054099">
    <property type="entry name" value="PSII_PsbQ_pln"/>
</dbReference>
<dbReference type="OrthoDB" id="783722at2759"/>
<dbReference type="GO" id="GO:0005509">
    <property type="term" value="F:calcium ion binding"/>
    <property type="evidence" value="ECO:0007669"/>
    <property type="project" value="InterPro"/>
</dbReference>
<reference evidence="8" key="1">
    <citation type="submission" date="2020-03" db="EMBL/GenBank/DDBJ databases">
        <title>A high-quality chromosome-level genome assembly of a woody plant with both climbing and erect habits, Rhamnella rubrinervis.</title>
        <authorList>
            <person name="Lu Z."/>
            <person name="Yang Y."/>
            <person name="Zhu X."/>
            <person name="Sun Y."/>
        </authorList>
    </citation>
    <scope>NUCLEOTIDE SEQUENCE</scope>
    <source>
        <strain evidence="8">BYM</strain>
        <tissue evidence="8">Leaf</tissue>
    </source>
</reference>
<organism evidence="8 9">
    <name type="scientific">Rhamnella rubrinervis</name>
    <dbReference type="NCBI Taxonomy" id="2594499"/>
    <lineage>
        <taxon>Eukaryota</taxon>
        <taxon>Viridiplantae</taxon>
        <taxon>Streptophyta</taxon>
        <taxon>Embryophyta</taxon>
        <taxon>Tracheophyta</taxon>
        <taxon>Spermatophyta</taxon>
        <taxon>Magnoliopsida</taxon>
        <taxon>eudicotyledons</taxon>
        <taxon>Gunneridae</taxon>
        <taxon>Pentapetalae</taxon>
        <taxon>rosids</taxon>
        <taxon>fabids</taxon>
        <taxon>Rosales</taxon>
        <taxon>Rhamnaceae</taxon>
        <taxon>rhamnoid group</taxon>
        <taxon>Rhamneae</taxon>
        <taxon>Rhamnella</taxon>
    </lineage>
</organism>
<keyword evidence="6" id="KW-0472">Membrane</keyword>
<evidence type="ECO:0000256" key="4">
    <source>
        <dbReference type="ARBA" id="ARBA00022946"/>
    </source>
</evidence>
<comment type="similarity">
    <text evidence="7">Belongs to the PsbQ family.</text>
</comment>
<dbReference type="PANTHER" id="PTHR33399">
    <property type="entry name" value="OXYGEN-EVOLVING ENHANCER PROTEIN 3-1, CHLOROPLASTIC"/>
    <property type="match status" value="1"/>
</dbReference>
<dbReference type="PANTHER" id="PTHR33399:SF2">
    <property type="entry name" value="PHOTOSYNTHETIC NDH SUBUNIT OF LUMENAL LOCATION 3, CHLOROPLASTIC"/>
    <property type="match status" value="1"/>
</dbReference>
<protein>
    <submittedName>
        <fullName evidence="8">Uncharacterized protein</fullName>
    </submittedName>
</protein>
<dbReference type="InterPro" id="IPR023222">
    <property type="entry name" value="PsbQ-like_dom_sf"/>
</dbReference>
<dbReference type="EMBL" id="VOIH02000002">
    <property type="protein sequence ID" value="KAF3453537.1"/>
    <property type="molecule type" value="Genomic_DNA"/>
</dbReference>
<keyword evidence="5" id="KW-0793">Thylakoid</keyword>
<evidence type="ECO:0000256" key="7">
    <source>
        <dbReference type="ARBA" id="ARBA00035649"/>
    </source>
</evidence>
<dbReference type="GO" id="GO:0009767">
    <property type="term" value="P:photosynthetic electron transport chain"/>
    <property type="evidence" value="ECO:0007669"/>
    <property type="project" value="TreeGrafter"/>
</dbReference>
<sequence length="301" mass="33772">MARLANFNGVSETLPGISKLPSIRRTQKRVKVIGFLGKKTDDDSQQQSLQTTRRLALGLASITLVGNTCDGVSLAENNGFWIDGPLPVPSVDNNIVNEKTGTRSFLKKGLYIADIPTKGRMFRLRKCAFDLLAMEDLIGQGQDLLNYVQKYLRLKSTFMYYDFDKVITAAAADEKQPLTTLANKFFDNVEKLDGAVKQRNLLQTETIYKDTKVILQESGYISMELATRSLEVVPALSKIINAAKRFRSNSKLLVVVEAEVSLLLCKQADAMERLQHSAFKAKREVELWLESVETLKLIFRS</sequence>
<evidence type="ECO:0000313" key="9">
    <source>
        <dbReference type="Proteomes" id="UP000796880"/>
    </source>
</evidence>
<proteinExistence type="inferred from homology"/>
<keyword evidence="9" id="KW-1185">Reference proteome</keyword>
<evidence type="ECO:0000256" key="3">
    <source>
        <dbReference type="ARBA" id="ARBA00022640"/>
    </source>
</evidence>
<evidence type="ECO:0000256" key="2">
    <source>
        <dbReference type="ARBA" id="ARBA00022528"/>
    </source>
</evidence>
<keyword evidence="2" id="KW-0150">Chloroplast</keyword>